<evidence type="ECO:0000256" key="1">
    <source>
        <dbReference type="SAM" id="MobiDB-lite"/>
    </source>
</evidence>
<dbReference type="Proteomes" id="UP001417504">
    <property type="component" value="Unassembled WGS sequence"/>
</dbReference>
<evidence type="ECO:0000313" key="3">
    <source>
        <dbReference type="EMBL" id="KAK9096128.1"/>
    </source>
</evidence>
<evidence type="ECO:0000313" key="4">
    <source>
        <dbReference type="Proteomes" id="UP001417504"/>
    </source>
</evidence>
<dbReference type="CDD" id="cd00371">
    <property type="entry name" value="HMA"/>
    <property type="match status" value="2"/>
</dbReference>
<gene>
    <name evidence="3" type="ORF">Sjap_021625</name>
</gene>
<dbReference type="InterPro" id="IPR036163">
    <property type="entry name" value="HMA_dom_sf"/>
</dbReference>
<dbReference type="GO" id="GO:0046872">
    <property type="term" value="F:metal ion binding"/>
    <property type="evidence" value="ECO:0007669"/>
    <property type="project" value="InterPro"/>
</dbReference>
<name>A0AAP0EUI4_9MAGN</name>
<feature type="domain" description="HMA" evidence="2">
    <location>
        <begin position="13"/>
        <end position="77"/>
    </location>
</feature>
<feature type="compositionally biased region" description="Low complexity" evidence="1">
    <location>
        <begin position="88"/>
        <end position="97"/>
    </location>
</feature>
<dbReference type="SUPFAM" id="SSF55008">
    <property type="entry name" value="HMA, heavy metal-associated domain"/>
    <property type="match status" value="2"/>
</dbReference>
<reference evidence="3 4" key="1">
    <citation type="submission" date="2024-01" db="EMBL/GenBank/DDBJ databases">
        <title>Genome assemblies of Stephania.</title>
        <authorList>
            <person name="Yang L."/>
        </authorList>
    </citation>
    <scope>NUCLEOTIDE SEQUENCE [LARGE SCALE GENOMIC DNA]</scope>
    <source>
        <strain evidence="3">QJT</strain>
        <tissue evidence="3">Leaf</tissue>
    </source>
</reference>
<feature type="domain" description="HMA" evidence="2">
    <location>
        <begin position="108"/>
        <end position="171"/>
    </location>
</feature>
<dbReference type="Gene3D" id="3.30.70.100">
    <property type="match status" value="2"/>
</dbReference>
<sequence length="252" mass="27651">MHEKQKNNKEEGVMNVVLKIDLHCNGCAEKIYRSVKRFEGVKKVWGDMATNKLTVSGKVDDPVKLKAWIESKTNKKADLISPQQPKMNNNNNNNNNNKSEKKTKEVQGPTVVLKTPLHCQGCIEKMQKLINKTKGVQEVSIDTEKETVTVKGTMDVKVLQACLQDKLKRAVVIVPPKNDKTNSGGGGDEKNKKDSSGSGFGGGGGGAEASGWGVFSRSSEYNNNNCYYGGPPMYVYAPQYFSEENPNACSVM</sequence>
<feature type="region of interest" description="Disordered" evidence="1">
    <location>
        <begin position="174"/>
        <end position="207"/>
    </location>
</feature>
<protein>
    <recommendedName>
        <fullName evidence="2">HMA domain-containing protein</fullName>
    </recommendedName>
</protein>
<feature type="compositionally biased region" description="Gly residues" evidence="1">
    <location>
        <begin position="198"/>
        <end position="207"/>
    </location>
</feature>
<organism evidence="3 4">
    <name type="scientific">Stephania japonica</name>
    <dbReference type="NCBI Taxonomy" id="461633"/>
    <lineage>
        <taxon>Eukaryota</taxon>
        <taxon>Viridiplantae</taxon>
        <taxon>Streptophyta</taxon>
        <taxon>Embryophyta</taxon>
        <taxon>Tracheophyta</taxon>
        <taxon>Spermatophyta</taxon>
        <taxon>Magnoliopsida</taxon>
        <taxon>Ranunculales</taxon>
        <taxon>Menispermaceae</taxon>
        <taxon>Menispermoideae</taxon>
        <taxon>Cissampelideae</taxon>
        <taxon>Stephania</taxon>
    </lineage>
</organism>
<feature type="region of interest" description="Disordered" evidence="1">
    <location>
        <begin position="75"/>
        <end position="108"/>
    </location>
</feature>
<keyword evidence="4" id="KW-1185">Reference proteome</keyword>
<accession>A0AAP0EUI4</accession>
<dbReference type="AlphaFoldDB" id="A0AAP0EUI4"/>
<proteinExistence type="predicted"/>
<dbReference type="Pfam" id="PF00403">
    <property type="entry name" value="HMA"/>
    <property type="match status" value="2"/>
</dbReference>
<dbReference type="PROSITE" id="PS50846">
    <property type="entry name" value="HMA_2"/>
    <property type="match status" value="2"/>
</dbReference>
<evidence type="ECO:0000259" key="2">
    <source>
        <dbReference type="PROSITE" id="PS50846"/>
    </source>
</evidence>
<dbReference type="PANTHER" id="PTHR46413">
    <property type="entry name" value="HEAVY METAL-ASSOCIATED ISOPRENYLATED PLANT PROTEIN 6"/>
    <property type="match status" value="1"/>
</dbReference>
<dbReference type="PANTHER" id="PTHR46413:SF1">
    <property type="entry name" value="HEAVY METAL-ASSOCIATED ISOPRENYLATED PLANT PROTEIN 6"/>
    <property type="match status" value="1"/>
</dbReference>
<comment type="caution">
    <text evidence="3">The sequence shown here is derived from an EMBL/GenBank/DDBJ whole genome shotgun (WGS) entry which is preliminary data.</text>
</comment>
<dbReference type="InterPro" id="IPR006121">
    <property type="entry name" value="HMA_dom"/>
</dbReference>
<dbReference type="EMBL" id="JBBNAE010000009">
    <property type="protein sequence ID" value="KAK9096128.1"/>
    <property type="molecule type" value="Genomic_DNA"/>
</dbReference>
<dbReference type="InterPro" id="IPR044594">
    <property type="entry name" value="HIPP01/3/5/6"/>
</dbReference>